<sequence>MKDLKHLIFFENLLQDAQNELVTQAVNDGKIALGYNCYYIPEV</sequence>
<dbReference type="AlphaFoldDB" id="K1UFY0"/>
<protein>
    <submittedName>
        <fullName evidence="1">Uncharacterized protein</fullName>
    </submittedName>
</protein>
<gene>
    <name evidence="1" type="ORF">OBE_00510</name>
</gene>
<dbReference type="EMBL" id="AJWZ01000349">
    <property type="protein sequence ID" value="EKC77130.1"/>
    <property type="molecule type" value="Genomic_DNA"/>
</dbReference>
<feature type="non-terminal residue" evidence="1">
    <location>
        <position position="43"/>
    </location>
</feature>
<reference evidence="1" key="1">
    <citation type="journal article" date="2013" name="Environ. Microbiol.">
        <title>Microbiota from the distal guts of lean and obese adolescents exhibit partial functional redundancy besides clear differences in community structure.</title>
        <authorList>
            <person name="Ferrer M."/>
            <person name="Ruiz A."/>
            <person name="Lanza F."/>
            <person name="Haange S.B."/>
            <person name="Oberbach A."/>
            <person name="Till H."/>
            <person name="Bargiela R."/>
            <person name="Campoy C."/>
            <person name="Segura M.T."/>
            <person name="Richter M."/>
            <person name="von Bergen M."/>
            <person name="Seifert J."/>
            <person name="Suarez A."/>
        </authorList>
    </citation>
    <scope>NUCLEOTIDE SEQUENCE</scope>
</reference>
<comment type="caution">
    <text evidence="1">The sequence shown here is derived from an EMBL/GenBank/DDBJ whole genome shotgun (WGS) entry which is preliminary data.</text>
</comment>
<accession>K1UFY0</accession>
<proteinExistence type="predicted"/>
<evidence type="ECO:0000313" key="1">
    <source>
        <dbReference type="EMBL" id="EKC77130.1"/>
    </source>
</evidence>
<name>K1UFY0_9ZZZZ</name>
<organism evidence="1">
    <name type="scientific">human gut metagenome</name>
    <dbReference type="NCBI Taxonomy" id="408170"/>
    <lineage>
        <taxon>unclassified sequences</taxon>
        <taxon>metagenomes</taxon>
        <taxon>organismal metagenomes</taxon>
    </lineage>
</organism>